<evidence type="ECO:0000256" key="4">
    <source>
        <dbReference type="ARBA" id="ARBA00023163"/>
    </source>
</evidence>
<evidence type="ECO:0000256" key="3">
    <source>
        <dbReference type="ARBA" id="ARBA00023082"/>
    </source>
</evidence>
<evidence type="ECO:0000259" key="6">
    <source>
        <dbReference type="Pfam" id="PF08281"/>
    </source>
</evidence>
<comment type="caution">
    <text evidence="7">The sequence shown here is derived from an EMBL/GenBank/DDBJ whole genome shotgun (WGS) entry which is preliminary data.</text>
</comment>
<keyword evidence="8" id="KW-1185">Reference proteome</keyword>
<dbReference type="Gene3D" id="1.10.1740.10">
    <property type="match status" value="1"/>
</dbReference>
<evidence type="ECO:0000256" key="1">
    <source>
        <dbReference type="ARBA" id="ARBA00010641"/>
    </source>
</evidence>
<name>A0ABW6BP02_9SPHI</name>
<protein>
    <submittedName>
        <fullName evidence="7">RNA polymerase sigma factor</fullName>
    </submittedName>
</protein>
<dbReference type="NCBIfam" id="TIGR02937">
    <property type="entry name" value="sigma70-ECF"/>
    <property type="match status" value="1"/>
</dbReference>
<dbReference type="EMBL" id="JBHUPB010000015">
    <property type="protein sequence ID" value="MFD2970154.1"/>
    <property type="molecule type" value="Genomic_DNA"/>
</dbReference>
<evidence type="ECO:0000256" key="2">
    <source>
        <dbReference type="ARBA" id="ARBA00023015"/>
    </source>
</evidence>
<dbReference type="SUPFAM" id="SSF88946">
    <property type="entry name" value="Sigma2 domain of RNA polymerase sigma factors"/>
    <property type="match status" value="1"/>
</dbReference>
<dbReference type="InterPro" id="IPR013249">
    <property type="entry name" value="RNA_pol_sigma70_r4_t2"/>
</dbReference>
<dbReference type="PANTHER" id="PTHR43133:SF46">
    <property type="entry name" value="RNA POLYMERASE SIGMA-70 FACTOR ECF SUBFAMILY"/>
    <property type="match status" value="1"/>
</dbReference>
<dbReference type="InterPro" id="IPR007627">
    <property type="entry name" value="RNA_pol_sigma70_r2"/>
</dbReference>
<sequence>MEQAWLDIRNGDKQRFIMLYDALYEPLFHYALSLCKDREMVKECIHLLFCELWESRERLPEDVRDPKFYLFTWLKRIVFRQLKSAPIMVSDFVEEPAEESFEDQQIAMEQAYEMQQKLKEALAKLTKKQQRYIDLKFFQNKSYEEIAALENAAVRTVYNVIYEAIKNLRGQAFLLLLLSGRLW</sequence>
<dbReference type="CDD" id="cd06171">
    <property type="entry name" value="Sigma70_r4"/>
    <property type="match status" value="1"/>
</dbReference>
<feature type="domain" description="RNA polymerase sigma factor 70 region 4 type 2" evidence="6">
    <location>
        <begin position="116"/>
        <end position="168"/>
    </location>
</feature>
<keyword evidence="4" id="KW-0804">Transcription</keyword>
<reference evidence="8" key="1">
    <citation type="journal article" date="2019" name="Int. J. Syst. Evol. Microbiol.">
        <title>The Global Catalogue of Microorganisms (GCM) 10K type strain sequencing project: providing services to taxonomists for standard genome sequencing and annotation.</title>
        <authorList>
            <consortium name="The Broad Institute Genomics Platform"/>
            <consortium name="The Broad Institute Genome Sequencing Center for Infectious Disease"/>
            <person name="Wu L."/>
            <person name="Ma J."/>
        </authorList>
    </citation>
    <scope>NUCLEOTIDE SEQUENCE [LARGE SCALE GENOMIC DNA]</scope>
    <source>
        <strain evidence="8">KCTC 22814</strain>
    </source>
</reference>
<dbReference type="Proteomes" id="UP001597525">
    <property type="component" value="Unassembled WGS sequence"/>
</dbReference>
<dbReference type="RefSeq" id="WP_320183635.1">
    <property type="nucleotide sequence ID" value="NZ_CP138332.1"/>
</dbReference>
<gene>
    <name evidence="7" type="ORF">ACFS7Y_22375</name>
</gene>
<evidence type="ECO:0000259" key="5">
    <source>
        <dbReference type="Pfam" id="PF04542"/>
    </source>
</evidence>
<dbReference type="InterPro" id="IPR013324">
    <property type="entry name" value="RNA_pol_sigma_r3/r4-like"/>
</dbReference>
<dbReference type="Pfam" id="PF04542">
    <property type="entry name" value="Sigma70_r2"/>
    <property type="match status" value="1"/>
</dbReference>
<dbReference type="Pfam" id="PF08281">
    <property type="entry name" value="Sigma70_r4_2"/>
    <property type="match status" value="1"/>
</dbReference>
<keyword evidence="2" id="KW-0805">Transcription regulation</keyword>
<dbReference type="SUPFAM" id="SSF88659">
    <property type="entry name" value="Sigma3 and sigma4 domains of RNA polymerase sigma factors"/>
    <property type="match status" value="1"/>
</dbReference>
<dbReference type="InterPro" id="IPR036388">
    <property type="entry name" value="WH-like_DNA-bd_sf"/>
</dbReference>
<evidence type="ECO:0000313" key="7">
    <source>
        <dbReference type="EMBL" id="MFD2970154.1"/>
    </source>
</evidence>
<comment type="similarity">
    <text evidence="1">Belongs to the sigma-70 factor family. ECF subfamily.</text>
</comment>
<dbReference type="InterPro" id="IPR014284">
    <property type="entry name" value="RNA_pol_sigma-70_dom"/>
</dbReference>
<feature type="domain" description="RNA polymerase sigma-70 region 2" evidence="5">
    <location>
        <begin position="19"/>
        <end position="84"/>
    </location>
</feature>
<dbReference type="InterPro" id="IPR013325">
    <property type="entry name" value="RNA_pol_sigma_r2"/>
</dbReference>
<dbReference type="PANTHER" id="PTHR43133">
    <property type="entry name" value="RNA POLYMERASE ECF-TYPE SIGMA FACTO"/>
    <property type="match status" value="1"/>
</dbReference>
<dbReference type="Gene3D" id="1.10.10.10">
    <property type="entry name" value="Winged helix-like DNA-binding domain superfamily/Winged helix DNA-binding domain"/>
    <property type="match status" value="1"/>
</dbReference>
<keyword evidence="3" id="KW-0731">Sigma factor</keyword>
<evidence type="ECO:0000313" key="8">
    <source>
        <dbReference type="Proteomes" id="UP001597525"/>
    </source>
</evidence>
<dbReference type="InterPro" id="IPR039425">
    <property type="entry name" value="RNA_pol_sigma-70-like"/>
</dbReference>
<organism evidence="7 8">
    <name type="scientific">Sphingobacterium bambusae</name>
    <dbReference type="NCBI Taxonomy" id="662858"/>
    <lineage>
        <taxon>Bacteria</taxon>
        <taxon>Pseudomonadati</taxon>
        <taxon>Bacteroidota</taxon>
        <taxon>Sphingobacteriia</taxon>
        <taxon>Sphingobacteriales</taxon>
        <taxon>Sphingobacteriaceae</taxon>
        <taxon>Sphingobacterium</taxon>
    </lineage>
</organism>
<accession>A0ABW6BP02</accession>
<proteinExistence type="inferred from homology"/>